<dbReference type="Pfam" id="PF03646">
    <property type="entry name" value="FlaG"/>
    <property type="match status" value="1"/>
</dbReference>
<dbReference type="InterPro" id="IPR035924">
    <property type="entry name" value="FlaG-like_sf"/>
</dbReference>
<dbReference type="EMBL" id="PPSX01000050">
    <property type="protein sequence ID" value="RZQ52533.1"/>
    <property type="molecule type" value="Genomic_DNA"/>
</dbReference>
<dbReference type="Proteomes" id="UP000291338">
    <property type="component" value="Unassembled WGS sequence"/>
</dbReference>
<organism evidence="1 2">
    <name type="scientific">Pseudoalteromonas phenolica</name>
    <dbReference type="NCBI Taxonomy" id="161398"/>
    <lineage>
        <taxon>Bacteria</taxon>
        <taxon>Pseudomonadati</taxon>
        <taxon>Pseudomonadota</taxon>
        <taxon>Gammaproteobacteria</taxon>
        <taxon>Alteromonadales</taxon>
        <taxon>Pseudoalteromonadaceae</taxon>
        <taxon>Pseudoalteromonas</taxon>
    </lineage>
</organism>
<proteinExistence type="predicted"/>
<comment type="caution">
    <text evidence="1">The sequence shown here is derived from an EMBL/GenBank/DDBJ whole genome shotgun (WGS) entry which is preliminary data.</text>
</comment>
<dbReference type="AlphaFoldDB" id="A0A4Q7IK36"/>
<name>A0A4Q7IK36_9GAMM</name>
<protein>
    <recommendedName>
        <fullName evidence="3">Flagellar biosynthesis protein FlaG</fullName>
    </recommendedName>
</protein>
<sequence length="149" mass="16841">MSSNIRSTEMSFFESQKENFETNKVKADLQKSEESSNSLNKIEVVADKSLVDDANVDNGKNKSEQELSLQESFNKLFGEESTISLLQSRSLEFSVGDYKGNTVVKVIDKESKDVIRQIPSEEFIKMAQRIDYLSDEMQKASGVLLDKQV</sequence>
<accession>A0A4Q7IK36</accession>
<evidence type="ECO:0000313" key="2">
    <source>
        <dbReference type="Proteomes" id="UP000291338"/>
    </source>
</evidence>
<gene>
    <name evidence="1" type="ORF">C1E23_13525</name>
</gene>
<dbReference type="Gene3D" id="3.30.160.170">
    <property type="entry name" value="FlaG-like"/>
    <property type="match status" value="1"/>
</dbReference>
<reference evidence="1 2" key="1">
    <citation type="submission" date="2018-01" db="EMBL/GenBank/DDBJ databases">
        <title>Co-occurrence of chitin degradation, pigmentation and bioactivity in marine Pseudoalteromonas.</title>
        <authorList>
            <person name="Paulsen S."/>
            <person name="Gram L."/>
            <person name="Machado H."/>
        </authorList>
    </citation>
    <scope>NUCLEOTIDE SEQUENCE [LARGE SCALE GENOMIC DNA]</scope>
    <source>
        <strain evidence="1 2">S3898</strain>
    </source>
</reference>
<evidence type="ECO:0000313" key="1">
    <source>
        <dbReference type="EMBL" id="RZQ52533.1"/>
    </source>
</evidence>
<dbReference type="InterPro" id="IPR005186">
    <property type="entry name" value="FlaG"/>
</dbReference>
<dbReference type="PANTHER" id="PTHR37166:SF1">
    <property type="entry name" value="PROTEIN FLAG"/>
    <property type="match status" value="1"/>
</dbReference>
<dbReference type="RefSeq" id="WP_130256085.1">
    <property type="nucleotide sequence ID" value="NZ_PPSX01000050.1"/>
</dbReference>
<dbReference type="SUPFAM" id="SSF160214">
    <property type="entry name" value="FlaG-like"/>
    <property type="match status" value="1"/>
</dbReference>
<evidence type="ECO:0008006" key="3">
    <source>
        <dbReference type="Google" id="ProtNLM"/>
    </source>
</evidence>
<dbReference type="PANTHER" id="PTHR37166">
    <property type="entry name" value="PROTEIN FLAG"/>
    <property type="match status" value="1"/>
</dbReference>